<dbReference type="GeneID" id="54630842"/>
<feature type="coiled-coil region" evidence="1">
    <location>
        <begin position="729"/>
        <end position="777"/>
    </location>
</feature>
<reference evidence="3" key="4">
    <citation type="submission" date="2025-08" db="UniProtKB">
        <authorList>
            <consortium name="RefSeq"/>
        </authorList>
    </citation>
    <scope>IDENTIFICATION</scope>
    <source>
        <strain evidence="3">CBS432</strain>
    </source>
</reference>
<dbReference type="PANTHER" id="PTHR23244">
    <property type="entry name" value="KELCH REPEAT DOMAIN"/>
    <property type="match status" value="1"/>
</dbReference>
<evidence type="ECO:0000313" key="3">
    <source>
        <dbReference type="RefSeq" id="XP_033766570.1"/>
    </source>
</evidence>
<dbReference type="RefSeq" id="XP_033766570.1">
    <property type="nucleotide sequence ID" value="XM_033910679.1"/>
</dbReference>
<dbReference type="FunFam" id="2.120.10.80:FF:000151">
    <property type="entry name" value="Kelch repeat-containing protein 2"/>
    <property type="match status" value="1"/>
</dbReference>
<dbReference type="GO" id="GO:0061245">
    <property type="term" value="P:establishment or maintenance of bipolar cell polarity"/>
    <property type="evidence" value="ECO:0007669"/>
    <property type="project" value="TreeGrafter"/>
</dbReference>
<protein>
    <submittedName>
        <fullName evidence="3">Kel2p</fullName>
    </submittedName>
</protein>
<dbReference type="PANTHER" id="PTHR23244:SF456">
    <property type="entry name" value="MULTIPLE EPIDERMAL GROWTH FACTOR-LIKE DOMAINS PROTEIN 8"/>
    <property type="match status" value="1"/>
</dbReference>
<dbReference type="GO" id="GO:0051285">
    <property type="term" value="C:cell cortex of cell tip"/>
    <property type="evidence" value="ECO:0007669"/>
    <property type="project" value="TreeGrafter"/>
</dbReference>
<evidence type="ECO:0000256" key="2">
    <source>
        <dbReference type="SAM" id="MobiDB-lite"/>
    </source>
</evidence>
<organism evidence="3">
    <name type="scientific">Saccharomyces paradoxus</name>
    <name type="common">Yeast</name>
    <name type="synonym">Saccharomyces douglasii</name>
    <dbReference type="NCBI Taxonomy" id="27291"/>
    <lineage>
        <taxon>Eukaryota</taxon>
        <taxon>Fungi</taxon>
        <taxon>Dikarya</taxon>
        <taxon>Ascomycota</taxon>
        <taxon>Saccharomycotina</taxon>
        <taxon>Saccharomycetes</taxon>
        <taxon>Saccharomycetales</taxon>
        <taxon>Saccharomycetaceae</taxon>
        <taxon>Saccharomyces</taxon>
    </lineage>
</organism>
<dbReference type="AlphaFoldDB" id="A0A8B8US05"/>
<keyword evidence="1" id="KW-0175">Coiled coil</keyword>
<dbReference type="SUPFAM" id="SSF117281">
    <property type="entry name" value="Kelch motif"/>
    <property type="match status" value="1"/>
</dbReference>
<proteinExistence type="predicted"/>
<dbReference type="KEGG" id="spao:SPAR_G04480"/>
<sequence>MVPFKLTKKVSPDTGPSLISAQTVPRAIAFMDNQNNTRIVTPMLPSNQHRSISGASTALPSPSERRNTTKKYIWNRVKLKTSPFPRYRHSSSFIVTNDNRIFVTGGLYDQSVYGDVWQITANANGTSFTSKTIEIDQNTPPPRVGHASTICGNAYVVFGGDTHKLNKNRLLDDDLYLFNINSYKWTIPQPIGPRPLGRYGHKISIIANNPMQTKLYLFGGQIDETYFNDLVVFDLSSFRRPNSHWEFLEPISTLPPPLTNHTMVTYDNKLWVFGGKTPKTISNDTYCYDPIQNDWSKIETTGEKPLPIQEHASVVYRHLMCVFGGKGIHNTYSNDVYFLNLISLKWYKLPRIKEGIPQERSGHSLTLMKNEKLLIMGGDKFDYANPTIQDLHTSETDKGEGTLLYTLDLSLLDELCPGIMGESLLAGENVSGISSGNFTTSNATEGENREMINILTPRLPKFSTFNDIDEGAGSYTSSLGNKAFTQKSDTEEKTSLSPKAGIAIHENSSQPNIEITKSNIPVLQGLAINAEQYGFPPFKDTSNCKVIPKSLYDDLNRNLQTLHLEAQQKELETARHISELEKEVQRLTVIKEASKDSNFQTARLKNLEIQKTFLKSRNSDLENSLMVKLSQANKILNQIKIQNIKLERCFEDGAIKRDVVDLKNKCDILNHQNQTLVNKMQKKNLELLTHLKDSSCYLGKLLKNNPTSAQPPLDEKDNEIYKEDPLKKMEKIINEMYEAARTKEKLQLETQKLNGERDSLRANLLDNNNKLEALKKISDGSLKSMDLTKKAIDLSLSELEKYRKCTYQLQQEIDRIKTEQAEQDDKQEQHSAITHRNLGAFHRMKVNNLKAELYMSKENRDSLKDELLALKKRLYILEQKRQPQ</sequence>
<feature type="coiled-coil region" evidence="1">
    <location>
        <begin position="552"/>
        <end position="624"/>
    </location>
</feature>
<feature type="compositionally biased region" description="Polar residues" evidence="2">
    <location>
        <begin position="46"/>
        <end position="60"/>
    </location>
</feature>
<dbReference type="VEuPathDB" id="FungiDB:SPAR_G04480"/>
<gene>
    <name evidence="3" type="primary">KEL2</name>
    <name evidence="3" type="ORF">SPAR_G04480</name>
</gene>
<accession>A0A8B8US05</accession>
<feature type="coiled-coil region" evidence="1">
    <location>
        <begin position="809"/>
        <end position="880"/>
    </location>
</feature>
<dbReference type="InterPro" id="IPR015915">
    <property type="entry name" value="Kelch-typ_b-propeller"/>
</dbReference>
<name>A0A8B8US05_SACPA</name>
<dbReference type="Gene3D" id="2.120.10.80">
    <property type="entry name" value="Kelch-type beta propeller"/>
    <property type="match status" value="2"/>
</dbReference>
<dbReference type="Pfam" id="PF24681">
    <property type="entry name" value="Kelch_KLHDC2_KLHL20_DRC7"/>
    <property type="match status" value="1"/>
</dbReference>
<evidence type="ECO:0000256" key="1">
    <source>
        <dbReference type="SAM" id="Coils"/>
    </source>
</evidence>
<dbReference type="OrthoDB" id="45365at2759"/>
<reference evidence="3" key="3">
    <citation type="submission" date="2025-07" db="EMBL/GenBank/DDBJ databases">
        <authorList>
            <consortium name="NCBI Genome Project"/>
        </authorList>
    </citation>
    <scope>NUCLEOTIDE SEQUENCE</scope>
    <source>
        <strain evidence="3">CBS432</strain>
    </source>
</reference>
<reference evidence="3" key="1">
    <citation type="journal article" date="2017" name="Nat. Genet.">
        <title>Contrasting evolutionary genome dynamics between domesticated and wild yeasts.</title>
        <authorList>
            <person name="Yue J.X."/>
            <person name="Li J."/>
            <person name="Aigrain L."/>
            <person name="Hallin J."/>
            <person name="Persson K."/>
            <person name="Oliver K."/>
            <person name="Bergstrom A."/>
            <person name="Coupland P."/>
            <person name="Warringer J."/>
            <person name="Lagomarsino M.C."/>
            <person name="Fischer G."/>
            <person name="Durbin R."/>
            <person name="Liti G."/>
        </authorList>
    </citation>
    <scope>NUCLEOTIDE SEQUENCE</scope>
    <source>
        <strain evidence="3">CBS432</strain>
    </source>
</reference>
<reference evidence="3" key="2">
    <citation type="submission" date="2020-01" db="EMBL/GenBank/DDBJ databases">
        <title>Population-level Yeast Reference Genomes.</title>
        <authorList>
            <person name="Yue J.-X."/>
        </authorList>
    </citation>
    <scope>NUCLEOTIDE SEQUENCE</scope>
    <source>
        <strain evidence="3">CBS432</strain>
    </source>
</reference>
<feature type="region of interest" description="Disordered" evidence="2">
    <location>
        <begin position="46"/>
        <end position="67"/>
    </location>
</feature>